<keyword evidence="1" id="KW-0472">Membrane</keyword>
<name>A0A060LXS6_9BACI</name>
<gene>
    <name evidence="2" type="ORF">BleG1_0460</name>
</gene>
<accession>A0A060LXS6</accession>
<organism evidence="2 3">
    <name type="scientific">Shouchella lehensis G1</name>
    <dbReference type="NCBI Taxonomy" id="1246626"/>
    <lineage>
        <taxon>Bacteria</taxon>
        <taxon>Bacillati</taxon>
        <taxon>Bacillota</taxon>
        <taxon>Bacilli</taxon>
        <taxon>Bacillales</taxon>
        <taxon>Bacillaceae</taxon>
        <taxon>Shouchella</taxon>
    </lineage>
</organism>
<reference evidence="2 3" key="1">
    <citation type="journal article" date="2014" name="Gene">
        <title>A comparative genomic analysis of the alkalitolerant soil bacterium Bacillus lehensis G1.</title>
        <authorList>
            <person name="Noor Y.M."/>
            <person name="Samsulrizal N.H."/>
            <person name="Jema'on N.A."/>
            <person name="Low K.O."/>
            <person name="Ramli A.N."/>
            <person name="Alias N.I."/>
            <person name="Damis S.I."/>
            <person name="Fuzi S.F."/>
            <person name="Isa M.N."/>
            <person name="Murad A.M."/>
            <person name="Raih M.F."/>
            <person name="Bakar F.D."/>
            <person name="Najimudin N."/>
            <person name="Mahadi N.M."/>
            <person name="Illias R.M."/>
        </authorList>
    </citation>
    <scope>NUCLEOTIDE SEQUENCE [LARGE SCALE GENOMIC DNA]</scope>
    <source>
        <strain evidence="2 3">G1</strain>
    </source>
</reference>
<feature type="transmembrane region" description="Helical" evidence="1">
    <location>
        <begin position="156"/>
        <end position="177"/>
    </location>
</feature>
<feature type="transmembrane region" description="Helical" evidence="1">
    <location>
        <begin position="189"/>
        <end position="213"/>
    </location>
</feature>
<evidence type="ECO:0000256" key="1">
    <source>
        <dbReference type="SAM" id="Phobius"/>
    </source>
</evidence>
<feature type="transmembrane region" description="Helical" evidence="1">
    <location>
        <begin position="6"/>
        <end position="24"/>
    </location>
</feature>
<dbReference type="RefSeq" id="WP_038476711.1">
    <property type="nucleotide sequence ID" value="NZ_CP003923.1"/>
</dbReference>
<evidence type="ECO:0000313" key="3">
    <source>
        <dbReference type="Proteomes" id="UP000027142"/>
    </source>
</evidence>
<dbReference type="PATRIC" id="fig|1246626.3.peg.448"/>
<keyword evidence="1" id="KW-1133">Transmembrane helix</keyword>
<protein>
    <submittedName>
        <fullName evidence="2">Uncharacterized protein</fullName>
    </submittedName>
</protein>
<proteinExistence type="predicted"/>
<dbReference type="EMBL" id="CP003923">
    <property type="protein sequence ID" value="AIC93068.1"/>
    <property type="molecule type" value="Genomic_DNA"/>
</dbReference>
<dbReference type="KEGG" id="ble:BleG1_0460"/>
<keyword evidence="3" id="KW-1185">Reference proteome</keyword>
<dbReference type="HOGENOM" id="CLU_1033101_0_0_9"/>
<evidence type="ECO:0000313" key="2">
    <source>
        <dbReference type="EMBL" id="AIC93068.1"/>
    </source>
</evidence>
<dbReference type="Proteomes" id="UP000027142">
    <property type="component" value="Chromosome"/>
</dbReference>
<keyword evidence="1" id="KW-0812">Transmembrane</keyword>
<sequence>MNLDLSSFIPLLVPVIAALCTFLITNPFSRKDTIEKAETALQNKISPMYLEVLELWGSVKSYSDSEVLNKFNQFIIRHNNHDLIKTKDSYIIKFILNWPNKKVPIDKIIEFSLYVEKEYWSLLKITSYQYTWEKLKSTQHLFFSITTSMFKFGYYIWYYLFTFLTWVVVIILYLSLIEMLSSEITFASIAIYILVVMAFLIFKVVYVVLLGFFQPYDYESPDILYKQLKNKYTGKKLSIRFRIFKDKFEQKLISVIRIIPTFFKRFKRK</sequence>
<dbReference type="AlphaFoldDB" id="A0A060LXS6"/>